<dbReference type="EMBL" id="BFFP01000015">
    <property type="protein sequence ID" value="GBG94660.1"/>
    <property type="molecule type" value="Genomic_DNA"/>
</dbReference>
<dbReference type="RefSeq" id="WP_229717975.1">
    <property type="nucleotide sequence ID" value="NZ_BFFP01000015.1"/>
</dbReference>
<feature type="region of interest" description="Disordered" evidence="1">
    <location>
        <begin position="326"/>
        <end position="394"/>
    </location>
</feature>
<evidence type="ECO:0000259" key="3">
    <source>
        <dbReference type="Pfam" id="PF13930"/>
    </source>
</evidence>
<proteinExistence type="predicted"/>
<feature type="compositionally biased region" description="Basic and acidic residues" evidence="1">
    <location>
        <begin position="89"/>
        <end position="118"/>
    </location>
</feature>
<name>A0A401ISZ1_9LACO</name>
<feature type="compositionally biased region" description="Polar residues" evidence="1">
    <location>
        <begin position="369"/>
        <end position="381"/>
    </location>
</feature>
<evidence type="ECO:0000313" key="4">
    <source>
        <dbReference type="EMBL" id="GBG94660.1"/>
    </source>
</evidence>
<dbReference type="Gene3D" id="3.40.570.10">
    <property type="entry name" value="Extracellular Endonuclease, subunit A"/>
    <property type="match status" value="1"/>
</dbReference>
<sequence>MDTVFALIWFASMIYFFVCLFTKKRRKGKKKWITLAVSLLSLVIFAALTPDTSEKADKGQLEKTEKVAVKSKKSKVKSDKKKNQAKLLAIKESKKKESAKQESLKKEQESKEASSKKAAEQASQAKLAAAKKSSASLANLEYQGTQTINVNNGVPTFSNADMSTANGAWEKYGNLDGLNRATSAEAMLNQSTMPKDGEERSSISEVTPTGWKNKRIGGGYLFNRSHLIGWALSDENANWKNLITGTRSLNSPEMLRFEMDTKTYLEQSSSNYVRYSVTPVFRSNELLARGVHMMAKSVGSNAISFNVYIFNVQSGVKLNYADGSSNVSGATTTASTSQGSSSRSSYSNSAQSQPAKQSSQSTAQAGANDNMTVYVTPTGSKYHTHPHGRGHFTPTTLKEAKAAGLTPCNVCNPPS</sequence>
<evidence type="ECO:0000256" key="2">
    <source>
        <dbReference type="SAM" id="Phobius"/>
    </source>
</evidence>
<feature type="region of interest" description="Disordered" evidence="1">
    <location>
        <begin position="71"/>
        <end position="118"/>
    </location>
</feature>
<accession>A0A401ISZ1</accession>
<feature type="compositionally biased region" description="Basic residues" evidence="1">
    <location>
        <begin position="71"/>
        <end position="84"/>
    </location>
</feature>
<keyword evidence="2" id="KW-0472">Membrane</keyword>
<evidence type="ECO:0000256" key="1">
    <source>
        <dbReference type="SAM" id="MobiDB-lite"/>
    </source>
</evidence>
<reference evidence="4 5" key="1">
    <citation type="journal article" date="2019" name="Int. J. Syst. Evol. Microbiol.">
        <title>Lactobacillus salitolerans sp. nov., a novel lactic acid bacterium isolated from spent mushroom substrates.</title>
        <authorList>
            <person name="Tohno M."/>
            <person name="Tanizawa Y."/>
            <person name="Kojima Y."/>
            <person name="Sakamoto M."/>
            <person name="Nakamura Y."/>
            <person name="Ohkuma M."/>
            <person name="Kobayashi H."/>
        </authorList>
    </citation>
    <scope>NUCLEOTIDE SEQUENCE [LARGE SCALE GENOMIC DNA]</scope>
    <source>
        <strain evidence="4 5">YK43</strain>
    </source>
</reference>
<feature type="compositionally biased region" description="Low complexity" evidence="1">
    <location>
        <begin position="326"/>
        <end position="367"/>
    </location>
</feature>
<feature type="transmembrane region" description="Helical" evidence="2">
    <location>
        <begin position="32"/>
        <end position="49"/>
    </location>
</feature>
<dbReference type="InterPro" id="IPR044927">
    <property type="entry name" value="Endonuclea_NS_2"/>
</dbReference>
<keyword evidence="2" id="KW-0812">Transmembrane</keyword>
<evidence type="ECO:0000313" key="5">
    <source>
        <dbReference type="Proteomes" id="UP000286848"/>
    </source>
</evidence>
<comment type="caution">
    <text evidence="4">The sequence shown here is derived from an EMBL/GenBank/DDBJ whole genome shotgun (WGS) entry which is preliminary data.</text>
</comment>
<feature type="transmembrane region" description="Helical" evidence="2">
    <location>
        <begin position="6"/>
        <end position="23"/>
    </location>
</feature>
<organism evidence="4 5">
    <name type="scientific">Ligilactobacillus salitolerans</name>
    <dbReference type="NCBI Taxonomy" id="1808352"/>
    <lineage>
        <taxon>Bacteria</taxon>
        <taxon>Bacillati</taxon>
        <taxon>Bacillota</taxon>
        <taxon>Bacilli</taxon>
        <taxon>Lactobacillales</taxon>
        <taxon>Lactobacillaceae</taxon>
        <taxon>Ligilactobacillus</taxon>
    </lineage>
</organism>
<dbReference type="AlphaFoldDB" id="A0A401ISZ1"/>
<gene>
    <name evidence="4" type="ORF">LFYK43_11190</name>
</gene>
<dbReference type="Pfam" id="PF13930">
    <property type="entry name" value="Endonuclea_NS_2"/>
    <property type="match status" value="1"/>
</dbReference>
<keyword evidence="2" id="KW-1133">Transmembrane helix</keyword>
<protein>
    <recommendedName>
        <fullName evidence="3">Type VII secretion system protein EssD-like domain-containing protein</fullName>
    </recommendedName>
</protein>
<feature type="domain" description="Type VII secretion system protein EssD-like" evidence="3">
    <location>
        <begin position="163"/>
        <end position="298"/>
    </location>
</feature>
<dbReference type="InterPro" id="IPR044929">
    <property type="entry name" value="DNA/RNA_non-sp_Endonuclease_sf"/>
</dbReference>
<dbReference type="Proteomes" id="UP000286848">
    <property type="component" value="Unassembled WGS sequence"/>
</dbReference>
<keyword evidence="5" id="KW-1185">Reference proteome</keyword>